<reference evidence="2" key="2">
    <citation type="submission" date="2020-09" db="EMBL/GenBank/DDBJ databases">
        <authorList>
            <person name="Sun Q."/>
            <person name="Ohkuma M."/>
        </authorList>
    </citation>
    <scope>NUCLEOTIDE SEQUENCE</scope>
    <source>
        <strain evidence="2">JCM 14359</strain>
    </source>
</reference>
<dbReference type="EMBL" id="BMOC01000001">
    <property type="protein sequence ID" value="GGI95009.1"/>
    <property type="molecule type" value="Genomic_DNA"/>
</dbReference>
<dbReference type="RefSeq" id="WP_268238867.1">
    <property type="nucleotide sequence ID" value="NZ_BMOC01000001.1"/>
</dbReference>
<comment type="caution">
    <text evidence="2">The sequence shown here is derived from an EMBL/GenBank/DDBJ whole genome shotgun (WGS) entry which is preliminary data.</text>
</comment>
<keyword evidence="3" id="KW-1185">Reference proteome</keyword>
<sequence>MALERDPAHPGDIGDNEPEEEPDPDRIYEQAIERRIEEVSED</sequence>
<name>A0A830EBC8_9EURY</name>
<feature type="compositionally biased region" description="Acidic residues" evidence="1">
    <location>
        <begin position="14"/>
        <end position="23"/>
    </location>
</feature>
<evidence type="ECO:0000313" key="2">
    <source>
        <dbReference type="EMBL" id="GGI95009.1"/>
    </source>
</evidence>
<evidence type="ECO:0000313" key="3">
    <source>
        <dbReference type="Proteomes" id="UP000653099"/>
    </source>
</evidence>
<proteinExistence type="predicted"/>
<gene>
    <name evidence="2" type="ORF">GCM10008995_01520</name>
</gene>
<reference evidence="2" key="1">
    <citation type="journal article" date="2014" name="Int. J. Syst. Evol. Microbiol.">
        <title>Complete genome sequence of Corynebacterium casei LMG S-19264T (=DSM 44701T), isolated from a smear-ripened cheese.</title>
        <authorList>
            <consortium name="US DOE Joint Genome Institute (JGI-PGF)"/>
            <person name="Walter F."/>
            <person name="Albersmeier A."/>
            <person name="Kalinowski J."/>
            <person name="Ruckert C."/>
        </authorList>
    </citation>
    <scope>NUCLEOTIDE SEQUENCE</scope>
    <source>
        <strain evidence="2">JCM 14359</strain>
    </source>
</reference>
<protein>
    <submittedName>
        <fullName evidence="2">Uncharacterized protein</fullName>
    </submittedName>
</protein>
<accession>A0A830EBC8</accession>
<evidence type="ECO:0000256" key="1">
    <source>
        <dbReference type="SAM" id="MobiDB-lite"/>
    </source>
</evidence>
<feature type="region of interest" description="Disordered" evidence="1">
    <location>
        <begin position="1"/>
        <end position="26"/>
    </location>
</feature>
<dbReference type="AlphaFoldDB" id="A0A830EBC8"/>
<organism evidence="2 3">
    <name type="scientific">Halobellus salinus</name>
    <dbReference type="NCBI Taxonomy" id="931585"/>
    <lineage>
        <taxon>Archaea</taxon>
        <taxon>Methanobacteriati</taxon>
        <taxon>Methanobacteriota</taxon>
        <taxon>Stenosarchaea group</taxon>
        <taxon>Halobacteria</taxon>
        <taxon>Halobacteriales</taxon>
        <taxon>Haloferacaceae</taxon>
        <taxon>Halobellus</taxon>
    </lineage>
</organism>
<dbReference type="Proteomes" id="UP000653099">
    <property type="component" value="Unassembled WGS sequence"/>
</dbReference>